<evidence type="ECO:0000256" key="6">
    <source>
        <dbReference type="ARBA" id="ARBA00040531"/>
    </source>
</evidence>
<dbReference type="PANTHER" id="PTHR13620">
    <property type="entry name" value="3-5 EXONUCLEASE"/>
    <property type="match status" value="1"/>
</dbReference>
<evidence type="ECO:0000256" key="2">
    <source>
        <dbReference type="ARBA" id="ARBA00022723"/>
    </source>
</evidence>
<dbReference type="SUPFAM" id="SSF53098">
    <property type="entry name" value="Ribonuclease H-like"/>
    <property type="match status" value="1"/>
</dbReference>
<dbReference type="InterPro" id="IPR012337">
    <property type="entry name" value="RNaseH-like_sf"/>
</dbReference>
<name>A0ABU1AG28_9BACT</name>
<evidence type="ECO:0000313" key="9">
    <source>
        <dbReference type="EMBL" id="MDQ8193113.1"/>
    </source>
</evidence>
<evidence type="ECO:0000256" key="7">
    <source>
        <dbReference type="ARBA" id="ARBA00042761"/>
    </source>
</evidence>
<dbReference type="Gene3D" id="3.30.420.10">
    <property type="entry name" value="Ribonuclease H-like superfamily/Ribonuclease H"/>
    <property type="match status" value="1"/>
</dbReference>
<dbReference type="CDD" id="cd06141">
    <property type="entry name" value="WRN_exo"/>
    <property type="match status" value="1"/>
</dbReference>
<evidence type="ECO:0000313" key="10">
    <source>
        <dbReference type="Proteomes" id="UP001243717"/>
    </source>
</evidence>
<gene>
    <name evidence="9" type="ORF">QEH59_01655</name>
</gene>
<keyword evidence="5" id="KW-0460">Magnesium</keyword>
<evidence type="ECO:0000256" key="1">
    <source>
        <dbReference type="ARBA" id="ARBA00022722"/>
    </source>
</evidence>
<keyword evidence="3 9" id="KW-0378">Hydrolase</keyword>
<dbReference type="InterPro" id="IPR051132">
    <property type="entry name" value="3-5_Exonuclease_domain"/>
</dbReference>
<dbReference type="InterPro" id="IPR036397">
    <property type="entry name" value="RNaseH_sf"/>
</dbReference>
<dbReference type="PANTHER" id="PTHR13620:SF109">
    <property type="entry name" value="3'-5' EXONUCLEASE"/>
    <property type="match status" value="1"/>
</dbReference>
<feature type="domain" description="3'-5' exonuclease" evidence="8">
    <location>
        <begin position="32"/>
        <end position="201"/>
    </location>
</feature>
<keyword evidence="1" id="KW-0540">Nuclease</keyword>
<dbReference type="InterPro" id="IPR002562">
    <property type="entry name" value="3'-5'_exonuclease_dom"/>
</dbReference>
<organism evidence="9 10">
    <name type="scientific">Thalassobacterium sedimentorum</name>
    <dbReference type="NCBI Taxonomy" id="3041258"/>
    <lineage>
        <taxon>Bacteria</taxon>
        <taxon>Pseudomonadati</taxon>
        <taxon>Verrucomicrobiota</taxon>
        <taxon>Opitutia</taxon>
        <taxon>Puniceicoccales</taxon>
        <taxon>Coraliomargaritaceae</taxon>
        <taxon>Thalassobacterium</taxon>
    </lineage>
</organism>
<reference evidence="9 10" key="1">
    <citation type="submission" date="2023-04" db="EMBL/GenBank/DDBJ databases">
        <title>A novel bacteria isolated from coastal sediment.</title>
        <authorList>
            <person name="Liu X.-J."/>
            <person name="Du Z.-J."/>
        </authorList>
    </citation>
    <scope>NUCLEOTIDE SEQUENCE [LARGE SCALE GENOMIC DNA]</scope>
    <source>
        <strain evidence="9 10">SDUM461004</strain>
    </source>
</reference>
<keyword evidence="2" id="KW-0479">Metal-binding</keyword>
<comment type="caution">
    <text evidence="9">The sequence shown here is derived from an EMBL/GenBank/DDBJ whole genome shotgun (WGS) entry which is preliminary data.</text>
</comment>
<dbReference type="GO" id="GO:0004527">
    <property type="term" value="F:exonuclease activity"/>
    <property type="evidence" value="ECO:0007669"/>
    <property type="project" value="UniProtKB-KW"/>
</dbReference>
<dbReference type="Proteomes" id="UP001243717">
    <property type="component" value="Unassembled WGS sequence"/>
</dbReference>
<keyword evidence="10" id="KW-1185">Reference proteome</keyword>
<evidence type="ECO:0000259" key="8">
    <source>
        <dbReference type="SMART" id="SM00474"/>
    </source>
</evidence>
<accession>A0ABU1AG28</accession>
<dbReference type="EMBL" id="JARXIC010000002">
    <property type="protein sequence ID" value="MDQ8193113.1"/>
    <property type="molecule type" value="Genomic_DNA"/>
</dbReference>
<proteinExistence type="predicted"/>
<evidence type="ECO:0000256" key="4">
    <source>
        <dbReference type="ARBA" id="ARBA00022839"/>
    </source>
</evidence>
<sequence>MPNTTETENLAKRKISKAEINELPLIAWEGEIRILEDIETMETAVAELITESHLGFDTETRPTFKKGEYYPPALIQLATEHCVYLFRISKTESFAPLLPILESPDILKTGVAIKDDVKELRAMDEFAPAGFVEIADITLKLGYENRGLRALAGLLLQGRISKAAQVSNWARAELDQKQIRYAATDAWISREIYRKAIDERDA</sequence>
<evidence type="ECO:0000256" key="3">
    <source>
        <dbReference type="ARBA" id="ARBA00022801"/>
    </source>
</evidence>
<evidence type="ECO:0000256" key="5">
    <source>
        <dbReference type="ARBA" id="ARBA00022842"/>
    </source>
</evidence>
<dbReference type="Pfam" id="PF01612">
    <property type="entry name" value="DNA_pol_A_exo1"/>
    <property type="match status" value="1"/>
</dbReference>
<dbReference type="RefSeq" id="WP_308983622.1">
    <property type="nucleotide sequence ID" value="NZ_JARXIC010000002.1"/>
</dbReference>
<protein>
    <recommendedName>
        <fullName evidence="6">3'-5' exonuclease</fullName>
    </recommendedName>
    <alternativeName>
        <fullName evidence="7">Werner Syndrome-like exonuclease</fullName>
    </alternativeName>
</protein>
<dbReference type="SMART" id="SM00474">
    <property type="entry name" value="35EXOc"/>
    <property type="match status" value="1"/>
</dbReference>
<keyword evidence="4 9" id="KW-0269">Exonuclease</keyword>